<gene>
    <name evidence="3" type="ORF">ASU31_20475</name>
</gene>
<dbReference type="GO" id="GO:0004081">
    <property type="term" value="F:bis(5'-nucleosyl)-tetraphosphatase (asymmetrical) activity"/>
    <property type="evidence" value="ECO:0007669"/>
    <property type="project" value="TreeGrafter"/>
</dbReference>
<dbReference type="Proteomes" id="UP000051950">
    <property type="component" value="Unassembled WGS sequence"/>
</dbReference>
<proteinExistence type="predicted"/>
<evidence type="ECO:0000313" key="4">
    <source>
        <dbReference type="Proteomes" id="UP000051950"/>
    </source>
</evidence>
<name>A0A0T5VK38_9SPHI</name>
<evidence type="ECO:0000256" key="1">
    <source>
        <dbReference type="ARBA" id="ARBA00022801"/>
    </source>
</evidence>
<comment type="caution">
    <text evidence="3">The sequence shown here is derived from an EMBL/GenBank/DDBJ whole genome shotgun (WGS) entry which is preliminary data.</text>
</comment>
<dbReference type="AlphaFoldDB" id="A0A0T5VK38"/>
<dbReference type="PROSITE" id="PS51462">
    <property type="entry name" value="NUDIX"/>
    <property type="match status" value="1"/>
</dbReference>
<dbReference type="Gene3D" id="3.90.79.10">
    <property type="entry name" value="Nucleoside Triphosphate Pyrophosphohydrolase"/>
    <property type="match status" value="1"/>
</dbReference>
<dbReference type="InterPro" id="IPR000086">
    <property type="entry name" value="NUDIX_hydrolase_dom"/>
</dbReference>
<dbReference type="GO" id="GO:0006167">
    <property type="term" value="P:AMP biosynthetic process"/>
    <property type="evidence" value="ECO:0007669"/>
    <property type="project" value="TreeGrafter"/>
</dbReference>
<dbReference type="GO" id="GO:0006754">
    <property type="term" value="P:ATP biosynthetic process"/>
    <property type="evidence" value="ECO:0007669"/>
    <property type="project" value="TreeGrafter"/>
</dbReference>
<dbReference type="RefSeq" id="WP_057934131.1">
    <property type="nucleotide sequence ID" value="NZ_LMZQ01000022.1"/>
</dbReference>
<keyword evidence="4" id="KW-1185">Reference proteome</keyword>
<sequence>MKQSAGILLFRRKDQQLEFFLVHPGGPFFAKKDLGFWTVPKGELNESEEALTAAIREFKEETSQSLTGDFIELTPIVQKGGKKVLCWALEGDLDPSTIVSNTFEIEWPPQSGKKQSFAEIDKAQWFVYSNAVKYINERQIALLDELKSKLSR</sequence>
<dbReference type="Pfam" id="PF00293">
    <property type="entry name" value="NUDIX"/>
    <property type="match status" value="1"/>
</dbReference>
<dbReference type="InterPro" id="IPR015797">
    <property type="entry name" value="NUDIX_hydrolase-like_dom_sf"/>
</dbReference>
<dbReference type="SUPFAM" id="SSF55811">
    <property type="entry name" value="Nudix"/>
    <property type="match status" value="1"/>
</dbReference>
<dbReference type="InterPro" id="IPR051325">
    <property type="entry name" value="Nudix_hydrolase_domain"/>
</dbReference>
<reference evidence="3 4" key="1">
    <citation type="submission" date="2015-11" db="EMBL/GenBank/DDBJ databases">
        <title>Sequence of Pedobacter ginsenosidimutans.</title>
        <authorList>
            <person name="Carson E."/>
            <person name="Keyser V."/>
            <person name="Newman J."/>
            <person name="Miller J."/>
        </authorList>
    </citation>
    <scope>NUCLEOTIDE SEQUENCE [LARGE SCALE GENOMIC DNA]</scope>
    <source>
        <strain evidence="3 4">KACC 14530</strain>
    </source>
</reference>
<accession>A0A0T5VK38</accession>
<dbReference type="EMBL" id="LMZQ01000022">
    <property type="protein sequence ID" value="KRT14189.1"/>
    <property type="molecule type" value="Genomic_DNA"/>
</dbReference>
<feature type="domain" description="Nudix hydrolase" evidence="2">
    <location>
        <begin position="1"/>
        <end position="148"/>
    </location>
</feature>
<evidence type="ECO:0000259" key="2">
    <source>
        <dbReference type="PROSITE" id="PS51462"/>
    </source>
</evidence>
<evidence type="ECO:0000313" key="3">
    <source>
        <dbReference type="EMBL" id="KRT14189.1"/>
    </source>
</evidence>
<dbReference type="CDD" id="cd04662">
    <property type="entry name" value="NUDIX_Hydrolase"/>
    <property type="match status" value="1"/>
</dbReference>
<keyword evidence="1 3" id="KW-0378">Hydrolase</keyword>
<organism evidence="3 4">
    <name type="scientific">Pedobacter ginsenosidimutans</name>
    <dbReference type="NCBI Taxonomy" id="687842"/>
    <lineage>
        <taxon>Bacteria</taxon>
        <taxon>Pseudomonadati</taxon>
        <taxon>Bacteroidota</taxon>
        <taxon>Sphingobacteriia</taxon>
        <taxon>Sphingobacteriales</taxon>
        <taxon>Sphingobacteriaceae</taxon>
        <taxon>Pedobacter</taxon>
    </lineage>
</organism>
<dbReference type="OrthoDB" id="954553at2"/>
<dbReference type="PANTHER" id="PTHR21340:SF0">
    <property type="entry name" value="BIS(5'-NUCLEOSYL)-TETRAPHOSPHATASE [ASYMMETRICAL]"/>
    <property type="match status" value="1"/>
</dbReference>
<protein>
    <submittedName>
        <fullName evidence="3">NUDIX hydrolase</fullName>
    </submittedName>
</protein>
<dbReference type="PANTHER" id="PTHR21340">
    <property type="entry name" value="DIADENOSINE 5,5-P1,P4-TETRAPHOSPHATE PYROPHOSPHOHYDROLASE MUTT"/>
    <property type="match status" value="1"/>
</dbReference>